<dbReference type="InterPro" id="IPR000595">
    <property type="entry name" value="cNMP-bd_dom"/>
</dbReference>
<feature type="domain" description="Cyclic nucleotide-binding" evidence="4">
    <location>
        <begin position="1"/>
        <end position="103"/>
    </location>
</feature>
<dbReference type="Pfam" id="PF00027">
    <property type="entry name" value="cNMP_binding"/>
    <property type="match status" value="1"/>
</dbReference>
<keyword evidence="7" id="KW-1185">Reference proteome</keyword>
<dbReference type="InterPro" id="IPR050397">
    <property type="entry name" value="Env_Response_Regulators"/>
</dbReference>
<evidence type="ECO:0000313" key="6">
    <source>
        <dbReference type="EMBL" id="MFD1191517.1"/>
    </source>
</evidence>
<name>A0ABW3T679_9CAUL</name>
<dbReference type="Pfam" id="PF13545">
    <property type="entry name" value="HTH_Crp_2"/>
    <property type="match status" value="1"/>
</dbReference>
<dbReference type="PANTHER" id="PTHR24567">
    <property type="entry name" value="CRP FAMILY TRANSCRIPTIONAL REGULATORY PROTEIN"/>
    <property type="match status" value="1"/>
</dbReference>
<evidence type="ECO:0000256" key="1">
    <source>
        <dbReference type="ARBA" id="ARBA00023015"/>
    </source>
</evidence>
<comment type="caution">
    <text evidence="6">The sequence shown here is derived from an EMBL/GenBank/DDBJ whole genome shotgun (WGS) entry which is preliminary data.</text>
</comment>
<dbReference type="SUPFAM" id="SSF51206">
    <property type="entry name" value="cAMP-binding domain-like"/>
    <property type="match status" value="1"/>
</dbReference>
<dbReference type="EMBL" id="JBHTLQ010000029">
    <property type="protein sequence ID" value="MFD1191517.1"/>
    <property type="molecule type" value="Genomic_DNA"/>
</dbReference>
<protein>
    <submittedName>
        <fullName evidence="6">Crp/Fnr family transcriptional regulator</fullName>
    </submittedName>
</protein>
<gene>
    <name evidence="6" type="ORF">ACFQ27_13080</name>
</gene>
<reference evidence="7" key="1">
    <citation type="journal article" date="2019" name="Int. J. Syst. Evol. Microbiol.">
        <title>The Global Catalogue of Microorganisms (GCM) 10K type strain sequencing project: providing services to taxonomists for standard genome sequencing and annotation.</title>
        <authorList>
            <consortium name="The Broad Institute Genomics Platform"/>
            <consortium name="The Broad Institute Genome Sequencing Center for Infectious Disease"/>
            <person name="Wu L."/>
            <person name="Ma J."/>
        </authorList>
    </citation>
    <scope>NUCLEOTIDE SEQUENCE [LARGE SCALE GENOMIC DNA]</scope>
    <source>
        <strain evidence="7">CCUG 55074</strain>
    </source>
</reference>
<evidence type="ECO:0000256" key="3">
    <source>
        <dbReference type="ARBA" id="ARBA00023163"/>
    </source>
</evidence>
<dbReference type="InterPro" id="IPR036390">
    <property type="entry name" value="WH_DNA-bd_sf"/>
</dbReference>
<evidence type="ECO:0000256" key="2">
    <source>
        <dbReference type="ARBA" id="ARBA00023125"/>
    </source>
</evidence>
<dbReference type="InterPro" id="IPR014710">
    <property type="entry name" value="RmlC-like_jellyroll"/>
</dbReference>
<dbReference type="Gene3D" id="2.60.120.10">
    <property type="entry name" value="Jelly Rolls"/>
    <property type="match status" value="1"/>
</dbReference>
<dbReference type="InterPro" id="IPR012318">
    <property type="entry name" value="HTH_CRP"/>
</dbReference>
<dbReference type="PROSITE" id="PS51063">
    <property type="entry name" value="HTH_CRP_2"/>
    <property type="match status" value="1"/>
</dbReference>
<dbReference type="SUPFAM" id="SSF46785">
    <property type="entry name" value="Winged helix' DNA-binding domain"/>
    <property type="match status" value="1"/>
</dbReference>
<evidence type="ECO:0000313" key="7">
    <source>
        <dbReference type="Proteomes" id="UP001597216"/>
    </source>
</evidence>
<dbReference type="InterPro" id="IPR036388">
    <property type="entry name" value="WH-like_DNA-bd_sf"/>
</dbReference>
<dbReference type="PANTHER" id="PTHR24567:SF26">
    <property type="entry name" value="REGULATORY PROTEIN YEIL"/>
    <property type="match status" value="1"/>
</dbReference>
<dbReference type="PROSITE" id="PS50042">
    <property type="entry name" value="CNMP_BINDING_3"/>
    <property type="match status" value="1"/>
</dbReference>
<dbReference type="InterPro" id="IPR018490">
    <property type="entry name" value="cNMP-bd_dom_sf"/>
</dbReference>
<organism evidence="6 7">
    <name type="scientific">Phenylobacterium conjunctum</name>
    <dbReference type="NCBI Taxonomy" id="1298959"/>
    <lineage>
        <taxon>Bacteria</taxon>
        <taxon>Pseudomonadati</taxon>
        <taxon>Pseudomonadota</taxon>
        <taxon>Alphaproteobacteria</taxon>
        <taxon>Caulobacterales</taxon>
        <taxon>Caulobacteraceae</taxon>
        <taxon>Phenylobacterium</taxon>
    </lineage>
</organism>
<sequence length="208" mass="21738">MDTLTGRASAVPGAVAVKASAGDVLFRPGDPCRGFLAVRSGSVKVGLTAANGREIVLYRVRPGEICLQTFSCLVVGAAYAAEGVAEDLVEAILIPPAAFDRLMAEDESFRAAVLASVAGRFGDFEHVVQALAFTGLETRIAAALLRLADASQEVRATHADLAAEIGSAREAVSRQLGLMARAGVVDLARGRIRLLRPAALRRLAEDVS</sequence>
<accession>A0ABW3T679</accession>
<feature type="domain" description="HTH crp-type" evidence="5">
    <location>
        <begin position="134"/>
        <end position="198"/>
    </location>
</feature>
<dbReference type="Gene3D" id="1.10.10.10">
    <property type="entry name" value="Winged helix-like DNA-binding domain superfamily/Winged helix DNA-binding domain"/>
    <property type="match status" value="1"/>
</dbReference>
<evidence type="ECO:0000259" key="4">
    <source>
        <dbReference type="PROSITE" id="PS50042"/>
    </source>
</evidence>
<keyword evidence="2" id="KW-0238">DNA-binding</keyword>
<dbReference type="RefSeq" id="WP_374345513.1">
    <property type="nucleotide sequence ID" value="NZ_JBHTLQ010000029.1"/>
</dbReference>
<dbReference type="CDD" id="cd00038">
    <property type="entry name" value="CAP_ED"/>
    <property type="match status" value="1"/>
</dbReference>
<keyword evidence="3" id="KW-0804">Transcription</keyword>
<proteinExistence type="predicted"/>
<dbReference type="Proteomes" id="UP001597216">
    <property type="component" value="Unassembled WGS sequence"/>
</dbReference>
<keyword evidence="1" id="KW-0805">Transcription regulation</keyword>
<dbReference type="SMART" id="SM00419">
    <property type="entry name" value="HTH_CRP"/>
    <property type="match status" value="1"/>
</dbReference>
<evidence type="ECO:0000259" key="5">
    <source>
        <dbReference type="PROSITE" id="PS51063"/>
    </source>
</evidence>